<protein>
    <submittedName>
        <fullName evidence="2">PIN domain and Zn ribbon protein</fullName>
    </submittedName>
</protein>
<dbReference type="Pfam" id="PF01927">
    <property type="entry name" value="Mut7-C"/>
    <property type="match status" value="1"/>
</dbReference>
<evidence type="ECO:0000313" key="4">
    <source>
        <dbReference type="Proteomes" id="UP000187822"/>
    </source>
</evidence>
<reference evidence="3" key="2">
    <citation type="submission" date="2016-06" db="EMBL/GenBank/DDBJ databases">
        <authorList>
            <person name="Olsen C.W."/>
            <person name="Carey S."/>
            <person name="Hinshaw L."/>
            <person name="Karasin A.I."/>
        </authorList>
    </citation>
    <scope>NUCLEOTIDE SEQUENCE [LARGE SCALE GENOMIC DNA]</scope>
    <source>
        <strain evidence="3">PM4</strain>
    </source>
</reference>
<dbReference type="Proteomes" id="UP000187822">
    <property type="component" value="Chromosome I"/>
</dbReference>
<dbReference type="InterPro" id="IPR002782">
    <property type="entry name" value="Mut7-C_RNAse_dom"/>
</dbReference>
<dbReference type="EMBL" id="LT719092">
    <property type="protein sequence ID" value="SJK84202.1"/>
    <property type="molecule type" value="Genomic_DNA"/>
</dbReference>
<evidence type="ECO:0000313" key="5">
    <source>
        <dbReference type="Proteomes" id="UP000195607"/>
    </source>
</evidence>
<feature type="domain" description="Mut7-C RNAse" evidence="1">
    <location>
        <begin position="1"/>
        <end position="130"/>
    </location>
</feature>
<evidence type="ECO:0000313" key="2">
    <source>
        <dbReference type="EMBL" id="SIM39354.1"/>
    </source>
</evidence>
<dbReference type="PANTHER" id="PTHR39081:SF1">
    <property type="entry name" value="MUT7-C RNASE DOMAIN-CONTAINING PROTEIN"/>
    <property type="match status" value="1"/>
</dbReference>
<gene>
    <name evidence="3" type="ORF">CPM_0316</name>
    <name evidence="2" type="ORF">CSP5_0347</name>
</gene>
<dbReference type="KEGG" id="cdiv:CPM_0316"/>
<name>A0A1N5STG6_9ARCH</name>
<dbReference type="Proteomes" id="UP000195607">
    <property type="component" value="Chromosome I"/>
</dbReference>
<dbReference type="STRING" id="1673428.CPM_0316"/>
<sequence>MLGRLARYMRIMGYDTSYPNLEISDSELIEISRADDRVLLSRDKQLCSRYKQSIYIISDRIDEQIIQITNLERPRKEFLFSRCTICNGVLVKGDHNCEEEYDPRKIDTVYHCPNCGKCYWEGTHSHNILAKLESLKVYNETQTE</sequence>
<evidence type="ECO:0000259" key="1">
    <source>
        <dbReference type="Pfam" id="PF01927"/>
    </source>
</evidence>
<evidence type="ECO:0000313" key="3">
    <source>
        <dbReference type="EMBL" id="SJK84202.1"/>
    </source>
</evidence>
<reference evidence="4" key="3">
    <citation type="submission" date="2016-06" db="EMBL/GenBank/DDBJ databases">
        <authorList>
            <person name="Toshchakov V.S."/>
        </authorList>
    </citation>
    <scope>NUCLEOTIDE SEQUENCE [LARGE SCALE GENOMIC DNA]</scope>
    <source>
        <strain>PM4 (JCM 30641</strain>
        <strain evidence="4">\VKM B-2940)</strain>
    </source>
</reference>
<dbReference type="PANTHER" id="PTHR39081">
    <property type="entry name" value="MUT7-C DOMAIN-CONTAINING PROTEIN"/>
    <property type="match status" value="1"/>
</dbReference>
<dbReference type="OrthoDB" id="1266at2157"/>
<dbReference type="EMBL" id="LT671858">
    <property type="protein sequence ID" value="SIM39354.1"/>
    <property type="molecule type" value="Genomic_DNA"/>
</dbReference>
<keyword evidence="4" id="KW-1185">Reference proteome</keyword>
<organism evidence="2 5">
    <name type="scientific">Cuniculiplasma divulgatum</name>
    <dbReference type="NCBI Taxonomy" id="1673428"/>
    <lineage>
        <taxon>Archaea</taxon>
        <taxon>Methanobacteriati</taxon>
        <taxon>Thermoplasmatota</taxon>
        <taxon>Thermoplasmata</taxon>
        <taxon>Thermoplasmatales</taxon>
        <taxon>Cuniculiplasmataceae</taxon>
        <taxon>Cuniculiplasma</taxon>
    </lineage>
</organism>
<reference evidence="2 5" key="1">
    <citation type="submission" date="2016-04" db="EMBL/GenBank/DDBJ databases">
        <authorList>
            <person name="Evans L.H."/>
            <person name="Alamgir A."/>
            <person name="Owens N."/>
            <person name="Weber N.D."/>
            <person name="Virtaneva K."/>
            <person name="Barbian K."/>
            <person name="Babar A."/>
            <person name="Rosenke K."/>
        </authorList>
    </citation>
    <scope>NUCLEOTIDE SEQUENCE [LARGE SCALE GENOMIC DNA]</scope>
    <source>
        <strain evidence="2">S5</strain>
        <strain evidence="5">S5(T) (JCM 30642 \VKM B-2941)</strain>
    </source>
</reference>
<dbReference type="AlphaFoldDB" id="A0A1N5STG6"/>
<accession>A0A1N5STG6</accession>
<proteinExistence type="predicted"/>